<name>A0A5D5AJJ6_9EURY</name>
<sequence>MIGADTTFLLTLAFALQAGFLTFFSPCAYPLLPGYVGFYVSQTEGEDASLGGSLTRGLIAGGGVLVTLAALFGLAFWVGHSTISNVVLFEPIAGALLLIFGVLVVLGRAPSLSVALPKRRSSVFGFGIFGVGYALAAAGCVAPLFGAVVASALTYPPATAALVVGTYVGSVTLLMVSLTVATGMGLVASTGKIMAYSDHLERLAGVVMILAGIGQLYLAVVVLDVI</sequence>
<dbReference type="PANTHER" id="PTHR31272">
    <property type="entry name" value="CYTOCHROME C-TYPE BIOGENESIS PROTEIN HI_1454-RELATED"/>
    <property type="match status" value="1"/>
</dbReference>
<keyword evidence="1" id="KW-0812">Transmembrane</keyword>
<dbReference type="Proteomes" id="UP000324104">
    <property type="component" value="Unassembled WGS sequence"/>
</dbReference>
<feature type="transmembrane region" description="Helical" evidence="1">
    <location>
        <begin position="203"/>
        <end position="223"/>
    </location>
</feature>
<comment type="caution">
    <text evidence="2">The sequence shown here is derived from an EMBL/GenBank/DDBJ whole genome shotgun (WGS) entry which is preliminary data.</text>
</comment>
<feature type="transmembrane region" description="Helical" evidence="1">
    <location>
        <begin position="126"/>
        <end position="153"/>
    </location>
</feature>
<dbReference type="PANTHER" id="PTHR31272:SF9">
    <property type="entry name" value="BLL1027 PROTEIN"/>
    <property type="match status" value="1"/>
</dbReference>
<evidence type="ECO:0000313" key="3">
    <source>
        <dbReference type="Proteomes" id="UP000324104"/>
    </source>
</evidence>
<feature type="transmembrane region" description="Helical" evidence="1">
    <location>
        <begin position="58"/>
        <end position="79"/>
    </location>
</feature>
<organism evidence="2 3">
    <name type="scientific">Natrialba swarupiae</name>
    <dbReference type="NCBI Taxonomy" id="2448032"/>
    <lineage>
        <taxon>Archaea</taxon>
        <taxon>Methanobacteriati</taxon>
        <taxon>Methanobacteriota</taxon>
        <taxon>Stenosarchaea group</taxon>
        <taxon>Halobacteria</taxon>
        <taxon>Halobacteriales</taxon>
        <taxon>Natrialbaceae</taxon>
        <taxon>Natrialba</taxon>
    </lineage>
</organism>
<dbReference type="EMBL" id="VTAW01000019">
    <property type="protein sequence ID" value="TYT61344.1"/>
    <property type="molecule type" value="Genomic_DNA"/>
</dbReference>
<feature type="transmembrane region" description="Helical" evidence="1">
    <location>
        <begin position="86"/>
        <end position="106"/>
    </location>
</feature>
<keyword evidence="3" id="KW-1185">Reference proteome</keyword>
<evidence type="ECO:0000313" key="2">
    <source>
        <dbReference type="EMBL" id="TYT61344.1"/>
    </source>
</evidence>
<dbReference type="RefSeq" id="WP_149082141.1">
    <property type="nucleotide sequence ID" value="NZ_VTAW01000019.1"/>
</dbReference>
<accession>A0A5D5AJJ6</accession>
<keyword evidence="1" id="KW-0472">Membrane</keyword>
<gene>
    <name evidence="2" type="ORF">FYC77_14135</name>
</gene>
<protein>
    <submittedName>
        <fullName evidence="2">Cytochrome C biogenesis protein</fullName>
    </submittedName>
</protein>
<dbReference type="AlphaFoldDB" id="A0A5D5AJJ6"/>
<keyword evidence="1" id="KW-1133">Transmembrane helix</keyword>
<dbReference type="InterPro" id="IPR051790">
    <property type="entry name" value="Cytochrome_c-biogenesis_DsbD"/>
</dbReference>
<reference evidence="2 3" key="1">
    <citation type="submission" date="2019-08" db="EMBL/GenBank/DDBJ databases">
        <title>Archaea genome.</title>
        <authorList>
            <person name="Kajale S."/>
            <person name="Shouche Y."/>
            <person name="Deshpande N."/>
            <person name="Sharma A."/>
        </authorList>
    </citation>
    <scope>NUCLEOTIDE SEQUENCE [LARGE SCALE GENOMIC DNA]</scope>
    <source>
        <strain evidence="2 3">ESP3B_9</strain>
    </source>
</reference>
<evidence type="ECO:0000256" key="1">
    <source>
        <dbReference type="SAM" id="Phobius"/>
    </source>
</evidence>
<feature type="transmembrane region" description="Helical" evidence="1">
    <location>
        <begin position="160"/>
        <end position="183"/>
    </location>
</feature>
<proteinExistence type="predicted"/>